<protein>
    <submittedName>
        <fullName evidence="2">Uncharacterized protein</fullName>
    </submittedName>
</protein>
<evidence type="ECO:0000313" key="2">
    <source>
        <dbReference type="EMBL" id="ACB37293.1"/>
    </source>
</evidence>
<proteinExistence type="predicted"/>
<dbReference type="EMBL" id="EU545650">
    <property type="protein sequence ID" value="ACB37293.1"/>
    <property type="molecule type" value="Genomic_DNA"/>
</dbReference>
<feature type="transmembrane region" description="Helical" evidence="1">
    <location>
        <begin position="65"/>
        <end position="84"/>
    </location>
</feature>
<keyword evidence="1" id="KW-0472">Membrane</keyword>
<dbReference type="GeneID" id="6186728"/>
<accession>B2CRN6</accession>
<reference evidence="2 3" key="1">
    <citation type="journal article" date="2008" name="Res. Microbiol.">
        <title>Viruses in acidic geothermal environments of the Kamchatka Peninsula.</title>
        <authorList>
            <person name="Bize A."/>
            <person name="Peng X."/>
            <person name="Prokofeva M."/>
            <person name="Maclellan K."/>
            <person name="Lucas S."/>
            <person name="Forterre P."/>
            <person name="Garrett R.A."/>
            <person name="Bonch-Osmolovskaya E.A."/>
            <person name="Prangishvili D."/>
        </authorList>
    </citation>
    <scope>NUCLEOTIDE SEQUENCE [LARGE SCALE GENOMIC DNA]</scope>
</reference>
<organism evidence="2 3">
    <name type="scientific">Betalipothrixvirus uzonense</name>
    <dbReference type="NCBI Taxonomy" id="512792"/>
    <lineage>
        <taxon>Viruses</taxon>
        <taxon>Adnaviria</taxon>
        <taxon>Zilligvirae</taxon>
        <taxon>Taleaviricota</taxon>
        <taxon>Tokiviricetes</taxon>
        <taxon>Ligamenvirales</taxon>
        <taxon>Lipothrixviridae</taxon>
        <taxon>Betalipothrixvirus</taxon>
    </lineage>
</organism>
<sequence length="88" mass="10226">MSIQTDILYSFFTIAYSFLYPYFFYSIAKNRICDFSEAGIITVLSAYILAFFMIYIIFILPSLSFTFAVIDTILLGVIFLYVNIKYTT</sequence>
<name>B2CRN6_9VIRU</name>
<evidence type="ECO:0000313" key="3">
    <source>
        <dbReference type="Proteomes" id="UP000008691"/>
    </source>
</evidence>
<dbReference type="RefSeq" id="YP_001798577.1">
    <property type="nucleotide sequence ID" value="NC_010537.1"/>
</dbReference>
<keyword evidence="3" id="KW-1185">Reference proteome</keyword>
<feature type="transmembrane region" description="Helical" evidence="1">
    <location>
        <begin position="40"/>
        <end position="59"/>
    </location>
</feature>
<keyword evidence="1" id="KW-1133">Transmembrane helix</keyword>
<keyword evidence="1" id="KW-0812">Transmembrane</keyword>
<dbReference type="KEGG" id="vg:6186728"/>
<feature type="transmembrane region" description="Helical" evidence="1">
    <location>
        <begin position="6"/>
        <end position="28"/>
    </location>
</feature>
<dbReference type="Proteomes" id="UP000008691">
    <property type="component" value="Segment"/>
</dbReference>
<evidence type="ECO:0000256" key="1">
    <source>
        <dbReference type="SAM" id="Phobius"/>
    </source>
</evidence>